<dbReference type="GO" id="GO:0005840">
    <property type="term" value="C:ribosome"/>
    <property type="evidence" value="ECO:0007669"/>
    <property type="project" value="UniProtKB-KW"/>
</dbReference>
<dbReference type="InterPro" id="IPR036967">
    <property type="entry name" value="Ribosomal_uS11_sf"/>
</dbReference>
<keyword evidence="3 4" id="KW-0687">Ribonucleoprotein</keyword>
<sequence>MAKPIRRSSSSNLRKNRRIRLRKNIRKIRKGIIHVQASFSNTIVTVTDVGGRVVAWASAGACGFKGRSKGTPFAAQTTTEDAIRPVVAQGMQRASVLIKGIGLGRDAALRAICRSGVRLNFIRDITPLPHNGCRPPKKRRT</sequence>
<dbReference type="AlphaFoldDB" id="A0A0A0PEF2"/>
<protein>
    <submittedName>
        <fullName evidence="5">Ribosomal protein S11</fullName>
    </submittedName>
</protein>
<evidence type="ECO:0000256" key="1">
    <source>
        <dbReference type="ARBA" id="ARBA00006194"/>
    </source>
</evidence>
<dbReference type="SUPFAM" id="SSF53137">
    <property type="entry name" value="Translational machinery components"/>
    <property type="match status" value="1"/>
</dbReference>
<dbReference type="HAMAP" id="MF_01310">
    <property type="entry name" value="Ribosomal_uS11"/>
    <property type="match status" value="1"/>
</dbReference>
<evidence type="ECO:0000256" key="4">
    <source>
        <dbReference type="RuleBase" id="RU003629"/>
    </source>
</evidence>
<dbReference type="GeneID" id="22548092"/>
<dbReference type="GO" id="GO:1990904">
    <property type="term" value="C:ribonucleoprotein complex"/>
    <property type="evidence" value="ECO:0007669"/>
    <property type="project" value="UniProtKB-KW"/>
</dbReference>
<dbReference type="PIRSF" id="PIRSF002131">
    <property type="entry name" value="Ribosomal_S11"/>
    <property type="match status" value="1"/>
</dbReference>
<dbReference type="InterPro" id="IPR018102">
    <property type="entry name" value="Ribosomal_uS11_CS"/>
</dbReference>
<name>A0A0A0PEF2_9ROSI</name>
<dbReference type="Pfam" id="PF00411">
    <property type="entry name" value="Ribosomal_S11"/>
    <property type="match status" value="1"/>
</dbReference>
<dbReference type="RefSeq" id="YP_009111514.1">
    <property type="nucleotide sequence ID" value="NC_025906.1"/>
</dbReference>
<dbReference type="PROSITE" id="PS00054">
    <property type="entry name" value="RIBOSOMAL_S11"/>
    <property type="match status" value="1"/>
</dbReference>
<keyword evidence="5" id="KW-0934">Plastid</keyword>
<gene>
    <name evidence="5" type="primary">rps11</name>
</gene>
<keyword evidence="2 4" id="KW-0689">Ribosomal protein</keyword>
<dbReference type="GO" id="GO:0006412">
    <property type="term" value="P:translation"/>
    <property type="evidence" value="ECO:0007669"/>
    <property type="project" value="InterPro"/>
</dbReference>
<dbReference type="EMBL" id="KF977221">
    <property type="protein sequence ID" value="AHH24726.1"/>
    <property type="molecule type" value="Genomic_DNA"/>
</dbReference>
<dbReference type="InterPro" id="IPR001971">
    <property type="entry name" value="Ribosomal_uS11"/>
</dbReference>
<evidence type="ECO:0000313" key="5">
    <source>
        <dbReference type="EMBL" id="AHH24726.1"/>
    </source>
</evidence>
<evidence type="ECO:0000256" key="2">
    <source>
        <dbReference type="ARBA" id="ARBA00022980"/>
    </source>
</evidence>
<geneLocation type="plastid" evidence="5"/>
<dbReference type="GO" id="GO:0003735">
    <property type="term" value="F:structural constituent of ribosome"/>
    <property type="evidence" value="ECO:0007669"/>
    <property type="project" value="InterPro"/>
</dbReference>
<dbReference type="PANTHER" id="PTHR11759">
    <property type="entry name" value="40S RIBOSOMAL PROTEIN S14/30S RIBOSOMAL PROTEIN S11"/>
    <property type="match status" value="1"/>
</dbReference>
<accession>A0A0A0PEF2</accession>
<comment type="similarity">
    <text evidence="1 4">Belongs to the universal ribosomal protein uS11 family.</text>
</comment>
<reference evidence="5" key="1">
    <citation type="submission" date="2013-11" db="EMBL/GenBank/DDBJ databases">
        <title>Plastid genome evolution in Erodium.</title>
        <authorList>
            <person name="Blazier J.C."/>
            <person name="Jansen R.K."/>
        </authorList>
    </citation>
    <scope>NUCLEOTIDE SEQUENCE</scope>
</reference>
<proteinExistence type="inferred from homology"/>
<dbReference type="NCBIfam" id="NF003698">
    <property type="entry name" value="PRK05309.1"/>
    <property type="match status" value="1"/>
</dbReference>
<evidence type="ECO:0000256" key="3">
    <source>
        <dbReference type="ARBA" id="ARBA00023274"/>
    </source>
</evidence>
<organism evidence="5">
    <name type="scientific">Erodium crassifolium</name>
    <dbReference type="NCBI Taxonomy" id="337368"/>
    <lineage>
        <taxon>Eukaryota</taxon>
        <taxon>Viridiplantae</taxon>
        <taxon>Streptophyta</taxon>
        <taxon>Embryophyta</taxon>
        <taxon>Tracheophyta</taxon>
        <taxon>Spermatophyta</taxon>
        <taxon>Magnoliopsida</taxon>
        <taxon>eudicotyledons</taxon>
        <taxon>Gunneridae</taxon>
        <taxon>Pentapetalae</taxon>
        <taxon>rosids</taxon>
        <taxon>malvids</taxon>
        <taxon>Geraniales</taxon>
        <taxon>Geraniaceae</taxon>
        <taxon>Erodium</taxon>
    </lineage>
</organism>
<dbReference type="Gene3D" id="3.30.420.80">
    <property type="entry name" value="Ribosomal protein S11"/>
    <property type="match status" value="1"/>
</dbReference>